<name>A0A061QSI7_9CHLO</name>
<protein>
    <submittedName>
        <fullName evidence="2">Uncharacterized protein</fullName>
    </submittedName>
</protein>
<dbReference type="Gene3D" id="3.40.50.11380">
    <property type="match status" value="1"/>
</dbReference>
<evidence type="ECO:0000256" key="1">
    <source>
        <dbReference type="SAM" id="MobiDB-lite"/>
    </source>
</evidence>
<feature type="non-terminal residue" evidence="2">
    <location>
        <position position="1"/>
    </location>
</feature>
<feature type="non-terminal residue" evidence="2">
    <location>
        <position position="105"/>
    </location>
</feature>
<accession>A0A061QSI7</accession>
<dbReference type="AlphaFoldDB" id="A0A061QSI7"/>
<dbReference type="EMBL" id="GBEZ01024357">
    <property type="protein sequence ID" value="JAC62628.1"/>
    <property type="molecule type" value="Transcribed_RNA"/>
</dbReference>
<organism evidence="2">
    <name type="scientific">Tetraselmis sp. GSL018</name>
    <dbReference type="NCBI Taxonomy" id="582737"/>
    <lineage>
        <taxon>Eukaryota</taxon>
        <taxon>Viridiplantae</taxon>
        <taxon>Chlorophyta</taxon>
        <taxon>core chlorophytes</taxon>
        <taxon>Chlorodendrophyceae</taxon>
        <taxon>Chlorodendrales</taxon>
        <taxon>Chlorodendraceae</taxon>
        <taxon>Tetraselmis</taxon>
    </lineage>
</organism>
<feature type="region of interest" description="Disordered" evidence="1">
    <location>
        <begin position="58"/>
        <end position="84"/>
    </location>
</feature>
<proteinExistence type="predicted"/>
<reference evidence="2" key="1">
    <citation type="submission" date="2014-05" db="EMBL/GenBank/DDBJ databases">
        <title>The transcriptome of the halophilic microalga Tetraselmis sp. GSL018 isolated from the Great Salt Lake, Utah.</title>
        <authorList>
            <person name="Jinkerson R.E."/>
            <person name="D'Adamo S."/>
            <person name="Posewitz M.C."/>
        </authorList>
    </citation>
    <scope>NUCLEOTIDE SEQUENCE</scope>
    <source>
        <strain evidence="2">GSL018</strain>
    </source>
</reference>
<sequence>IFCRQQGGDWSQRELDDLRTQEMIQESLTQGSKVPTSPFNTLSMTPVSPGLSLRISRAKAKEVTQQARKTADGRRLPKREKGVRKFPGLRRIRVGYVSADFREHP</sequence>
<evidence type="ECO:0000313" key="2">
    <source>
        <dbReference type="EMBL" id="JAC62628.1"/>
    </source>
</evidence>
<gene>
    <name evidence="2" type="ORF">TSPGSL018_22792</name>
</gene>